<protein>
    <submittedName>
        <fullName evidence="2">GerMN domain-containing protein</fullName>
    </submittedName>
</protein>
<keyword evidence="3" id="KW-1185">Reference proteome</keyword>
<gene>
    <name evidence="2" type="ORF">FPL14_23295</name>
</gene>
<reference evidence="2 3" key="1">
    <citation type="submission" date="2019-07" db="EMBL/GenBank/DDBJ databases">
        <authorList>
            <person name="Kim J.K."/>
            <person name="Cheong H.-M."/>
            <person name="Choi Y."/>
            <person name="Hwang K.J."/>
            <person name="Lee S."/>
            <person name="Choi C."/>
        </authorList>
    </citation>
    <scope>NUCLEOTIDE SEQUENCE [LARGE SCALE GENOMIC DNA]</scope>
    <source>
        <strain evidence="2 3">KS 22</strain>
    </source>
</reference>
<dbReference type="InterPro" id="IPR019606">
    <property type="entry name" value="GerMN"/>
</dbReference>
<evidence type="ECO:0000313" key="3">
    <source>
        <dbReference type="Proteomes" id="UP000515679"/>
    </source>
</evidence>
<organism evidence="2 3">
    <name type="scientific">Cohnella cholangitidis</name>
    <dbReference type="NCBI Taxonomy" id="2598458"/>
    <lineage>
        <taxon>Bacteria</taxon>
        <taxon>Bacillati</taxon>
        <taxon>Bacillota</taxon>
        <taxon>Bacilli</taxon>
        <taxon>Bacillales</taxon>
        <taxon>Paenibacillaceae</taxon>
        <taxon>Cohnella</taxon>
    </lineage>
</organism>
<feature type="domain" description="GerMN" evidence="1">
    <location>
        <begin position="7"/>
        <end position="84"/>
    </location>
</feature>
<sequence length="110" mass="12112">MGCCQGALEQLILGPQNSKDLHAVLTSDMKIEKLTPLADTVNVSLKHSDWEPKALVPAEMMEALVLTLTEATGLPQVRVVMNGDDSFLDSEQRSYDRPVTRPAYVNTLSR</sequence>
<name>A0A7G5C3I5_9BACL</name>
<dbReference type="Proteomes" id="UP000515679">
    <property type="component" value="Chromosome"/>
</dbReference>
<evidence type="ECO:0000259" key="1">
    <source>
        <dbReference type="Pfam" id="PF10646"/>
    </source>
</evidence>
<accession>A0A7G5C3I5</accession>
<dbReference type="AlphaFoldDB" id="A0A7G5C3I5"/>
<dbReference type="EMBL" id="CP041969">
    <property type="protein sequence ID" value="QMV43769.1"/>
    <property type="molecule type" value="Genomic_DNA"/>
</dbReference>
<proteinExistence type="predicted"/>
<dbReference type="KEGG" id="cchl:FPL14_23295"/>
<evidence type="ECO:0000313" key="2">
    <source>
        <dbReference type="EMBL" id="QMV43769.1"/>
    </source>
</evidence>
<dbReference type="Pfam" id="PF10646">
    <property type="entry name" value="Germane"/>
    <property type="match status" value="1"/>
</dbReference>